<feature type="domain" description="Bacterial Ig-like" evidence="2">
    <location>
        <begin position="450"/>
        <end position="535"/>
    </location>
</feature>
<sequence length="723" mass="70778">MPCNANSPDCTVNVSGDTYGVLNGYSATTGFDNATGLGSLNVANVVNAWTSPLGSATAAVAVTLSQSSVTIAQSLTLTVTVSGSSGTPTGTVAVTGGGYTASTGTLASGAYTFTIPSGSLTPSTDTLTVSYGGDSNYALASQTASVTVTRLNSSAALTASPTTVGANTTVALKVAITGGGQTPTGTVSFSGGGATIPSCTLASGTCSTTIPVNALANGNDTITASYSGDSDYNAATATAALTVTILKPTITLTPSTTTVSTTGSMQLKVTITGSGATPTGTVSLSGYGTTFGVNSPTGTLASGSYTFNLPAGSLQGGSDTLTVMYSGDTVYSPTNATTPITVTMSNAVFTITPALSTLATNQNLTVNFTVTSSAGATPGGYINVTYGSMTETIYLYQGKASYLIGAGLLPAGTDTITATYSGDGFYNGSKQSATVSVTQFTKIPATLTVTPASTSVPSTSSLNVAVAVTGSDGTPTGSVTLTVGTYTPTLYLDNAGQASLYIPAGSLPDGTQTITANYSGDPTYLTQTASATVTVVPTVYSLSASAVAALNPGTTAVSTVTVSTSSGYQGNVTLTCALASSPTGATDLPTCLPSNGGLVVLNGAATSATGSVTVSTTATTAQLAPNDLAPRKRRNGSSALEAFGGVALAGLVLLGIPARRRNWRALLGALALLAVMIGGVASCGGSSSASGGTTAGNYTFTVTGTGYPAVIPAPTTTFTVTVN</sequence>
<evidence type="ECO:0000256" key="1">
    <source>
        <dbReference type="SAM" id="Phobius"/>
    </source>
</evidence>
<comment type="caution">
    <text evidence="3">The sequence shown here is derived from an EMBL/GenBank/DDBJ whole genome shotgun (WGS) entry which is preliminary data.</text>
</comment>
<feature type="transmembrane region" description="Helical" evidence="1">
    <location>
        <begin position="663"/>
        <end position="681"/>
    </location>
</feature>
<protein>
    <recommendedName>
        <fullName evidence="2">Bacterial Ig-like domain-containing protein</fullName>
    </recommendedName>
</protein>
<keyword evidence="1" id="KW-1133">Transmembrane helix</keyword>
<proteinExistence type="predicted"/>
<feature type="transmembrane region" description="Helical" evidence="1">
    <location>
        <begin position="638"/>
        <end position="656"/>
    </location>
</feature>
<reference evidence="3" key="1">
    <citation type="submission" date="2009-10" db="EMBL/GenBank/DDBJ databases">
        <title>Diversity of trophic interactions inside an arsenic-rich microbial ecosystem.</title>
        <authorList>
            <person name="Bertin P.N."/>
            <person name="Heinrich-Salmeron A."/>
            <person name="Pelletier E."/>
            <person name="Goulhen-Chollet F."/>
            <person name="Arsene-Ploetze F."/>
            <person name="Gallien S."/>
            <person name="Calteau A."/>
            <person name="Vallenet D."/>
            <person name="Casiot C."/>
            <person name="Chane-Woon-Ming B."/>
            <person name="Giloteaux L."/>
            <person name="Barakat M."/>
            <person name="Bonnefoy V."/>
            <person name="Bruneel O."/>
            <person name="Chandler M."/>
            <person name="Cleiss J."/>
            <person name="Duran R."/>
            <person name="Elbaz-Poulichet F."/>
            <person name="Fonknechten N."/>
            <person name="Lauga B."/>
            <person name="Mornico D."/>
            <person name="Ortet P."/>
            <person name="Schaeffer C."/>
            <person name="Siguier P."/>
            <person name="Alexander Thil Smith A."/>
            <person name="Van Dorsselaer A."/>
            <person name="Weissenbach J."/>
            <person name="Medigue C."/>
            <person name="Le Paslier D."/>
        </authorList>
    </citation>
    <scope>NUCLEOTIDE SEQUENCE</scope>
</reference>
<name>E6QJ19_9ZZZZ</name>
<feature type="domain" description="Bacterial Ig-like" evidence="2">
    <location>
        <begin position="354"/>
        <end position="438"/>
    </location>
</feature>
<accession>E6QJ19</accession>
<dbReference type="AlphaFoldDB" id="E6QJ19"/>
<feature type="domain" description="Bacterial Ig-like" evidence="2">
    <location>
        <begin position="157"/>
        <end position="244"/>
    </location>
</feature>
<keyword evidence="1" id="KW-0812">Transmembrane</keyword>
<organism evidence="3">
    <name type="scientific">mine drainage metagenome</name>
    <dbReference type="NCBI Taxonomy" id="410659"/>
    <lineage>
        <taxon>unclassified sequences</taxon>
        <taxon>metagenomes</taxon>
        <taxon>ecological metagenomes</taxon>
    </lineage>
</organism>
<feature type="domain" description="Bacterial Ig-like" evidence="2">
    <location>
        <begin position="62"/>
        <end position="149"/>
    </location>
</feature>
<evidence type="ECO:0000259" key="2">
    <source>
        <dbReference type="Pfam" id="PF16640"/>
    </source>
</evidence>
<evidence type="ECO:0000313" key="3">
    <source>
        <dbReference type="EMBL" id="CBI07235.1"/>
    </source>
</evidence>
<gene>
    <name evidence="3" type="ORF">CARN6_0562</name>
</gene>
<dbReference type="EMBL" id="CABQ01000082">
    <property type="protein sequence ID" value="CBI07235.1"/>
    <property type="molecule type" value="Genomic_DNA"/>
</dbReference>
<dbReference type="Pfam" id="PF16640">
    <property type="entry name" value="Big_3_5"/>
    <property type="match status" value="4"/>
</dbReference>
<dbReference type="InterPro" id="IPR032109">
    <property type="entry name" value="Big_3_5"/>
</dbReference>
<dbReference type="InterPro" id="IPR013783">
    <property type="entry name" value="Ig-like_fold"/>
</dbReference>
<dbReference type="Gene3D" id="2.60.40.10">
    <property type="entry name" value="Immunoglobulins"/>
    <property type="match status" value="4"/>
</dbReference>
<keyword evidence="1" id="KW-0472">Membrane</keyword>